<comment type="similarity">
    <text evidence="1">Belongs to the CWC16 family.</text>
</comment>
<dbReference type="HOGENOM" id="CLU_050402_0_0_1"/>
<dbReference type="GO" id="GO:0000398">
    <property type="term" value="P:mRNA splicing, via spliceosome"/>
    <property type="evidence" value="ECO:0007669"/>
    <property type="project" value="InterPro"/>
</dbReference>
<evidence type="ECO:0000256" key="1">
    <source>
        <dbReference type="ARBA" id="ARBA00005595"/>
    </source>
</evidence>
<dbReference type="GO" id="GO:0071014">
    <property type="term" value="C:post-mRNA release spliceosomal complex"/>
    <property type="evidence" value="ECO:0007669"/>
    <property type="project" value="TreeGrafter"/>
</dbReference>
<dbReference type="GO" id="GO:0005684">
    <property type="term" value="C:U2-type spliceosomal complex"/>
    <property type="evidence" value="ECO:0007669"/>
    <property type="project" value="TreeGrafter"/>
</dbReference>
<dbReference type="EMBL" id="KN847579">
    <property type="protein sequence ID" value="KIV99335.1"/>
    <property type="molecule type" value="Genomic_DNA"/>
</dbReference>
<dbReference type="GeneID" id="27316967"/>
<dbReference type="AlphaFoldDB" id="A0A0D1XAT9"/>
<dbReference type="VEuPathDB" id="FungiDB:PV09_08994"/>
<dbReference type="Pfam" id="PF04502">
    <property type="entry name" value="Saf4_Yju2"/>
    <property type="match status" value="1"/>
</dbReference>
<evidence type="ECO:0000313" key="4">
    <source>
        <dbReference type="Proteomes" id="UP000053259"/>
    </source>
</evidence>
<dbReference type="PANTHER" id="PTHR12111">
    <property type="entry name" value="SPLICING FACTOR YJU2"/>
    <property type="match status" value="1"/>
</dbReference>
<dbReference type="STRING" id="253628.A0A0D1XAT9"/>
<accession>A0A0D1XAT9</accession>
<proteinExistence type="inferred from homology"/>
<protein>
    <submittedName>
        <fullName evidence="3">Uncharacterized protein</fullName>
    </submittedName>
</protein>
<feature type="region of interest" description="Disordered" evidence="2">
    <location>
        <begin position="333"/>
        <end position="359"/>
    </location>
</feature>
<evidence type="ECO:0000256" key="2">
    <source>
        <dbReference type="SAM" id="MobiDB-lite"/>
    </source>
</evidence>
<dbReference type="InterPro" id="IPR007590">
    <property type="entry name" value="Saf4/Yju2"/>
</dbReference>
<keyword evidence="4" id="KW-1185">Reference proteome</keyword>
<dbReference type="InParanoid" id="A0A0D1XAT9"/>
<sequence length="359" mass="40207">MQGFNMGRYIPPASEDPSLSSSAVGGFNSQKGHPLGSRFSKAKDGIIKIRFEMPFDTWCETCKPEFLIKQGVRFNAEKKKVGNYLSTPIWEFSFRHPPCSGSIVIRTDPENTAYVVSSGGRKKAGASTTALERDYGEILTEEERERRRNDAFARLEGQVEEKIQVKADSAKLKELYQAQSRNWNDPYAANQRLRRDFRVGRKQREAAAKEKEEVAERYGLGIELLDYTQEDADRAALVDFGDKNLAENNVEKSLAKPLFSKGAQVSDERPSGVTKSEWDKQKAAKSFQHNVVLNTKAKMNPFGTGISAWSAPRKRPRAAMDSNVSSMPHVIKRTASEEQESVLPKQAKLVTYDDSGDEA</sequence>
<organism evidence="3 4">
    <name type="scientific">Verruconis gallopava</name>
    <dbReference type="NCBI Taxonomy" id="253628"/>
    <lineage>
        <taxon>Eukaryota</taxon>
        <taxon>Fungi</taxon>
        <taxon>Dikarya</taxon>
        <taxon>Ascomycota</taxon>
        <taxon>Pezizomycotina</taxon>
        <taxon>Dothideomycetes</taxon>
        <taxon>Pleosporomycetidae</taxon>
        <taxon>Venturiales</taxon>
        <taxon>Sympoventuriaceae</taxon>
        <taxon>Verruconis</taxon>
    </lineage>
</organism>
<dbReference type="OrthoDB" id="360327at2759"/>
<feature type="region of interest" description="Disordered" evidence="2">
    <location>
        <begin position="307"/>
        <end position="326"/>
    </location>
</feature>
<dbReference type="Proteomes" id="UP000053259">
    <property type="component" value="Unassembled WGS sequence"/>
</dbReference>
<gene>
    <name evidence="3" type="ORF">PV09_08994</name>
</gene>
<name>A0A0D1XAT9_9PEZI</name>
<evidence type="ECO:0000313" key="3">
    <source>
        <dbReference type="EMBL" id="KIV99335.1"/>
    </source>
</evidence>
<reference evidence="3 4" key="1">
    <citation type="submission" date="2015-01" db="EMBL/GenBank/DDBJ databases">
        <title>The Genome Sequence of Ochroconis gallopava CBS43764.</title>
        <authorList>
            <consortium name="The Broad Institute Genomics Platform"/>
            <person name="Cuomo C."/>
            <person name="de Hoog S."/>
            <person name="Gorbushina A."/>
            <person name="Stielow B."/>
            <person name="Teixiera M."/>
            <person name="Abouelleil A."/>
            <person name="Chapman S.B."/>
            <person name="Priest M."/>
            <person name="Young S.K."/>
            <person name="Wortman J."/>
            <person name="Nusbaum C."/>
            <person name="Birren B."/>
        </authorList>
    </citation>
    <scope>NUCLEOTIDE SEQUENCE [LARGE SCALE GENOMIC DNA]</scope>
    <source>
        <strain evidence="3 4">CBS 43764</strain>
    </source>
</reference>
<dbReference type="PANTHER" id="PTHR12111:SF2">
    <property type="entry name" value="SPLICING FACTOR YJU2B-RELATED"/>
    <property type="match status" value="1"/>
</dbReference>
<dbReference type="RefSeq" id="XP_016209205.1">
    <property type="nucleotide sequence ID" value="XM_016362980.1"/>
</dbReference>